<dbReference type="InParanoid" id="A0A0C3DSU5"/>
<keyword evidence="3" id="KW-1133">Transmembrane helix</keyword>
<gene>
    <name evidence="4" type="ORF">SCLCIDRAFT_1172792</name>
</gene>
<feature type="compositionally biased region" description="Basic and acidic residues" evidence="2">
    <location>
        <begin position="256"/>
        <end position="272"/>
    </location>
</feature>
<reference evidence="5" key="2">
    <citation type="submission" date="2015-01" db="EMBL/GenBank/DDBJ databases">
        <title>Evolutionary Origins and Diversification of the Mycorrhizal Mutualists.</title>
        <authorList>
            <consortium name="DOE Joint Genome Institute"/>
            <consortium name="Mycorrhizal Genomics Consortium"/>
            <person name="Kohler A."/>
            <person name="Kuo A."/>
            <person name="Nagy L.G."/>
            <person name="Floudas D."/>
            <person name="Copeland A."/>
            <person name="Barry K.W."/>
            <person name="Cichocki N."/>
            <person name="Veneault-Fourrey C."/>
            <person name="LaButti K."/>
            <person name="Lindquist E.A."/>
            <person name="Lipzen A."/>
            <person name="Lundell T."/>
            <person name="Morin E."/>
            <person name="Murat C."/>
            <person name="Riley R."/>
            <person name="Ohm R."/>
            <person name="Sun H."/>
            <person name="Tunlid A."/>
            <person name="Henrissat B."/>
            <person name="Grigoriev I.V."/>
            <person name="Hibbett D.S."/>
            <person name="Martin F."/>
        </authorList>
    </citation>
    <scope>NUCLEOTIDE SEQUENCE [LARGE SCALE GENOMIC DNA]</scope>
    <source>
        <strain evidence="5">Foug A</strain>
    </source>
</reference>
<feature type="region of interest" description="Disordered" evidence="2">
    <location>
        <begin position="256"/>
        <end position="326"/>
    </location>
</feature>
<feature type="compositionally biased region" description="Polar residues" evidence="2">
    <location>
        <begin position="412"/>
        <end position="426"/>
    </location>
</feature>
<evidence type="ECO:0000313" key="4">
    <source>
        <dbReference type="EMBL" id="KIM63690.1"/>
    </source>
</evidence>
<feature type="transmembrane region" description="Helical" evidence="3">
    <location>
        <begin position="764"/>
        <end position="782"/>
    </location>
</feature>
<feature type="region of interest" description="Disordered" evidence="2">
    <location>
        <begin position="156"/>
        <end position="176"/>
    </location>
</feature>
<dbReference type="STRING" id="1036808.A0A0C3DSU5"/>
<accession>A0A0C3DSU5</accession>
<feature type="compositionally biased region" description="Basic and acidic residues" evidence="2">
    <location>
        <begin position="721"/>
        <end position="732"/>
    </location>
</feature>
<feature type="region of interest" description="Disordered" evidence="2">
    <location>
        <begin position="410"/>
        <end position="430"/>
    </location>
</feature>
<organism evidence="4 5">
    <name type="scientific">Scleroderma citrinum Foug A</name>
    <dbReference type="NCBI Taxonomy" id="1036808"/>
    <lineage>
        <taxon>Eukaryota</taxon>
        <taxon>Fungi</taxon>
        <taxon>Dikarya</taxon>
        <taxon>Basidiomycota</taxon>
        <taxon>Agaricomycotina</taxon>
        <taxon>Agaricomycetes</taxon>
        <taxon>Agaricomycetidae</taxon>
        <taxon>Boletales</taxon>
        <taxon>Sclerodermatineae</taxon>
        <taxon>Sclerodermataceae</taxon>
        <taxon>Scleroderma</taxon>
    </lineage>
</organism>
<feature type="coiled-coil region" evidence="1">
    <location>
        <begin position="361"/>
        <end position="388"/>
    </location>
</feature>
<keyword evidence="3" id="KW-0812">Transmembrane</keyword>
<evidence type="ECO:0000256" key="3">
    <source>
        <dbReference type="SAM" id="Phobius"/>
    </source>
</evidence>
<sequence length="802" mass="88481">MLAGSVSISPRPRPPARSRRISTKSSPPPPYRAPSPTDTRLVRGERSRPFAESIHRDWNRLVLSAQSEKWDERSREELSDLLLKADELIRDRAQVELNLTNATYKALFENNLELKNRHKAFLARLPTSPVLSSPKHSPLHTIISSDVQLPQSPNYYSDMSRPSSRASSCASPVPRHRRISVSPSDLVLLSEENAQLLEKLEKLEAESVHADQAGRKKLRILEKEIQGLREELEKTRARSDEFEAKAKAASMDAALRNEELSRKRQEREERIRALRGKSVNDTEDSDIRDFAPGNVATPMRLNPKHQSRRHVSEATFQPSYSDDDVPVLSRKGRHALKRSISQPGFLHVPSGMESPTEYALVSQLLLKIKELEETNTQIMEQQEKTTAQLQSVHKDADSIRLAYESLGDAESAQWTSEGEDSNQLSEQEGMEETVRFSSVRSLSEAASIAFSGVMEVSVQSSLRQGTIGDCSPVVSRTRARKSVVGLFDPPSISPATTPGHHSTPSVHTLTIPGLPPVPFVPQPSRTSSRSPSPTSRESVSGMISPTYEKTLSLPTLDCELGAVFDGTWQGTTGSHHFRSPSLVDLGVTGLHQLGSDDLVSPLMIGVPSLSTPAECNDVSSPTEAFTSAQQTSGLRPGTWRGDRTKTKYATAAERKRRQSETVRMRTNYWSQSRFGGTLLQFDVRQTMDASRPSTPIPQRLAHAFDAVVGTIGRSNSGNDGSSHEHEPPRDEAATAGEDTADSKSASVNTPQQQHRGIVTLVLELWLWLQFAIIIVLFVWAMAKRGPKSVLEGAGKRKVGPTS</sequence>
<feature type="region of interest" description="Disordered" evidence="2">
    <location>
        <begin position="711"/>
        <end position="750"/>
    </location>
</feature>
<feature type="region of interest" description="Disordered" evidence="2">
    <location>
        <begin position="630"/>
        <end position="662"/>
    </location>
</feature>
<dbReference type="OrthoDB" id="2670688at2759"/>
<keyword evidence="1" id="KW-0175">Coiled coil</keyword>
<dbReference type="EMBL" id="KN822033">
    <property type="protein sequence ID" value="KIM63690.1"/>
    <property type="molecule type" value="Genomic_DNA"/>
</dbReference>
<keyword evidence="5" id="KW-1185">Reference proteome</keyword>
<dbReference type="AlphaFoldDB" id="A0A0C3DSU5"/>
<evidence type="ECO:0000313" key="5">
    <source>
        <dbReference type="Proteomes" id="UP000053989"/>
    </source>
</evidence>
<name>A0A0C3DSU5_9AGAM</name>
<evidence type="ECO:0000256" key="1">
    <source>
        <dbReference type="SAM" id="Coils"/>
    </source>
</evidence>
<feature type="compositionally biased region" description="Polar residues" evidence="2">
    <location>
        <begin position="493"/>
        <end position="508"/>
    </location>
</feature>
<proteinExistence type="predicted"/>
<feature type="region of interest" description="Disordered" evidence="2">
    <location>
        <begin position="1"/>
        <end position="46"/>
    </location>
</feature>
<reference evidence="4 5" key="1">
    <citation type="submission" date="2014-04" db="EMBL/GenBank/DDBJ databases">
        <authorList>
            <consortium name="DOE Joint Genome Institute"/>
            <person name="Kuo A."/>
            <person name="Kohler A."/>
            <person name="Nagy L.G."/>
            <person name="Floudas D."/>
            <person name="Copeland A."/>
            <person name="Barry K.W."/>
            <person name="Cichocki N."/>
            <person name="Veneault-Fourrey C."/>
            <person name="LaButti K."/>
            <person name="Lindquist E.A."/>
            <person name="Lipzen A."/>
            <person name="Lundell T."/>
            <person name="Morin E."/>
            <person name="Murat C."/>
            <person name="Sun H."/>
            <person name="Tunlid A."/>
            <person name="Henrissat B."/>
            <person name="Grigoriev I.V."/>
            <person name="Hibbett D.S."/>
            <person name="Martin F."/>
            <person name="Nordberg H.P."/>
            <person name="Cantor M.N."/>
            <person name="Hua S.X."/>
        </authorList>
    </citation>
    <scope>NUCLEOTIDE SEQUENCE [LARGE SCALE GENOMIC DNA]</scope>
    <source>
        <strain evidence="4 5">Foug A</strain>
    </source>
</reference>
<protein>
    <submittedName>
        <fullName evidence="4">Uncharacterized protein</fullName>
    </submittedName>
</protein>
<keyword evidence="3" id="KW-0472">Membrane</keyword>
<evidence type="ECO:0000256" key="2">
    <source>
        <dbReference type="SAM" id="MobiDB-lite"/>
    </source>
</evidence>
<dbReference type="HOGENOM" id="CLU_017862_0_0_1"/>
<feature type="compositionally biased region" description="Low complexity" evidence="2">
    <location>
        <begin position="160"/>
        <end position="172"/>
    </location>
</feature>
<dbReference type="Proteomes" id="UP000053989">
    <property type="component" value="Unassembled WGS sequence"/>
</dbReference>
<feature type="region of interest" description="Disordered" evidence="2">
    <location>
        <begin position="486"/>
        <end position="543"/>
    </location>
</feature>
<feature type="compositionally biased region" description="Low complexity" evidence="2">
    <location>
        <begin position="522"/>
        <end position="540"/>
    </location>
</feature>